<accession>E0UMZ1</accession>
<evidence type="ECO:0000256" key="1">
    <source>
        <dbReference type="SAM" id="Phobius"/>
    </source>
</evidence>
<evidence type="ECO:0000313" key="3">
    <source>
        <dbReference type="Proteomes" id="UP000008206"/>
    </source>
</evidence>
<dbReference type="Proteomes" id="UP000008206">
    <property type="component" value="Plasmid Cy782202"/>
</dbReference>
<dbReference type="EMBL" id="CP002200">
    <property type="protein sequence ID" value="ADN18321.1"/>
    <property type="molecule type" value="Genomic_DNA"/>
</dbReference>
<gene>
    <name evidence="2" type="ordered locus">Cyan7822_6561</name>
</gene>
<geneLocation type="plasmid" evidence="2 3">
    <name>Cy782202</name>
</geneLocation>
<feature type="transmembrane region" description="Helical" evidence="1">
    <location>
        <begin position="417"/>
        <end position="441"/>
    </location>
</feature>
<keyword evidence="1" id="KW-1133">Transmembrane helix</keyword>
<keyword evidence="1" id="KW-0812">Transmembrane</keyword>
<keyword evidence="2" id="KW-0614">Plasmid</keyword>
<reference evidence="3" key="1">
    <citation type="journal article" date="2011" name="MBio">
        <title>Novel metabolic attributes of the genus Cyanothece, comprising a group of unicellular nitrogen-fixing Cyanobacteria.</title>
        <authorList>
            <person name="Bandyopadhyay A."/>
            <person name="Elvitigala T."/>
            <person name="Welsh E."/>
            <person name="Stockel J."/>
            <person name="Liberton M."/>
            <person name="Min H."/>
            <person name="Sherman L.A."/>
            <person name="Pakrasi H.B."/>
        </authorList>
    </citation>
    <scope>NUCLEOTIDE SEQUENCE [LARGE SCALE GENOMIC DNA]</scope>
    <source>
        <strain evidence="3">PCC 7822</strain>
        <plasmid evidence="3">Cy782202</plasmid>
    </source>
</reference>
<proteinExistence type="predicted"/>
<dbReference type="Gene3D" id="3.90.550.10">
    <property type="entry name" value="Spore Coat Polysaccharide Biosynthesis Protein SpsA, Chain A"/>
    <property type="match status" value="1"/>
</dbReference>
<evidence type="ECO:0000313" key="2">
    <source>
        <dbReference type="EMBL" id="ADN18321.1"/>
    </source>
</evidence>
<dbReference type="AlphaFoldDB" id="E0UMZ1"/>
<dbReference type="KEGG" id="cyj:Cyan7822_6561"/>
<feature type="transmembrane region" description="Helical" evidence="1">
    <location>
        <begin position="12"/>
        <end position="29"/>
    </location>
</feature>
<keyword evidence="3" id="KW-1185">Reference proteome</keyword>
<name>E0UMZ1_GLOV7</name>
<dbReference type="HOGENOM" id="CLU_541552_0_0_3"/>
<dbReference type="InterPro" id="IPR029044">
    <property type="entry name" value="Nucleotide-diphossugar_trans"/>
</dbReference>
<keyword evidence="1" id="KW-0472">Membrane</keyword>
<protein>
    <submittedName>
        <fullName evidence="2">Uncharacterized protein</fullName>
    </submittedName>
</protein>
<organism evidence="2 3">
    <name type="scientific">Gloeothece verrucosa (strain PCC 7822)</name>
    <name type="common">Cyanothece sp. (strain PCC 7822)</name>
    <dbReference type="NCBI Taxonomy" id="497965"/>
    <lineage>
        <taxon>Bacteria</taxon>
        <taxon>Bacillati</taxon>
        <taxon>Cyanobacteriota</taxon>
        <taxon>Cyanophyceae</taxon>
        <taxon>Oscillatoriophycideae</taxon>
        <taxon>Chroococcales</taxon>
        <taxon>Aphanothecaceae</taxon>
        <taxon>Gloeothece</taxon>
        <taxon>Gloeothece verrucosa</taxon>
    </lineage>
</organism>
<sequence>MTQLMTLIKALVYFYTLSLVINILWRFYIGRYTIAQMVEQQQSIQELEANENHVPCIKIILFLPMLGEQENVAPLLAAINALSFSVDRVLVVPITTEREEVTQLQKEKAVEALVKDLKAGHRGNVFLWKHSSNFATHRLQSWAKDFLTKPQVVENTIKQFIKRPSTKDIIEQVIKEIDFRFPILHIHYPNIHGNKASQMNYALNVLSEQGRITTPDSTYIGVYDADSRPSRLSLIALSIAANKERSAAFQQYPVYLQDTDNLDLFMKNEAWLQTARSVCIEIPRQLQINAELTQGKRYGRTFTYCIGHGEFLRADWLLKAGFPESTPIDDLPTGIMLSLAEQKIVPLPFFDFCSVPNHIFDFIRQSATWFEGQSDYKHPYERAAIYFSSPAKFRHIRGLFEQAMANILWAATGPMRILVLLVTLLTGMWLIAGAIIGFFFLEAWTRWSLTRLLLDSHLYSDDLPRWPFALSSVTRPFLKSVGPCLYLLRKLVASETSGYKTER</sequence>